<proteinExistence type="predicted"/>
<sequence length="180" mass="20418">MPNFQPSKRQIWGLRRNLNQFWERVTRRFRQNLEFSCQAPVDSWEDWNELNPDSASPNPYDAIATAQADESTGKYLMCRRGNIVAETMGLPTQNFWEQVTVIKGPTDCVNFDHGLGRPRESVLLPESPYQTQASHVPHAVLRLQNNLPSVNGRDRPIGITGDLPTIEYAPGFPDDLQGLL</sequence>
<keyword evidence="2" id="KW-1185">Reference proteome</keyword>
<dbReference type="EMBL" id="ADOT01000165">
    <property type="protein sequence ID" value="EGX47233.1"/>
    <property type="molecule type" value="Genomic_DNA"/>
</dbReference>
<dbReference type="HOGENOM" id="CLU_1495817_0_0_1"/>
<evidence type="ECO:0000313" key="1">
    <source>
        <dbReference type="EMBL" id="EGX47233.1"/>
    </source>
</evidence>
<dbReference type="GeneID" id="22895095"/>
<dbReference type="RefSeq" id="XP_011124114.1">
    <property type="nucleotide sequence ID" value="XM_011125812.1"/>
</dbReference>
<dbReference type="Proteomes" id="UP000008784">
    <property type="component" value="Unassembled WGS sequence"/>
</dbReference>
<accession>G1XI02</accession>
<name>G1XI02_ARTOA</name>
<dbReference type="InParanoid" id="G1XI02"/>
<organism evidence="1 2">
    <name type="scientific">Arthrobotrys oligospora (strain ATCC 24927 / CBS 115.81 / DSM 1491)</name>
    <name type="common">Nematode-trapping fungus</name>
    <name type="synonym">Didymozoophaga oligospora</name>
    <dbReference type="NCBI Taxonomy" id="756982"/>
    <lineage>
        <taxon>Eukaryota</taxon>
        <taxon>Fungi</taxon>
        <taxon>Dikarya</taxon>
        <taxon>Ascomycota</taxon>
        <taxon>Pezizomycotina</taxon>
        <taxon>Orbiliomycetes</taxon>
        <taxon>Orbiliales</taxon>
        <taxon>Orbiliaceae</taxon>
        <taxon>Orbilia</taxon>
        <taxon>Orbilia oligospora</taxon>
    </lineage>
</organism>
<comment type="caution">
    <text evidence="1">The sequence shown here is derived from an EMBL/GenBank/DDBJ whole genome shotgun (WGS) entry which is preliminary data.</text>
</comment>
<dbReference type="AlphaFoldDB" id="G1XI02"/>
<reference evidence="1 2" key="1">
    <citation type="journal article" date="2011" name="PLoS Pathog.">
        <title>Genomic and proteomic analyses of the fungus Arthrobotrys oligospora provide insights into nematode-trap formation.</title>
        <authorList>
            <person name="Yang J."/>
            <person name="Wang L."/>
            <person name="Ji X."/>
            <person name="Feng Y."/>
            <person name="Li X."/>
            <person name="Zou C."/>
            <person name="Xu J."/>
            <person name="Ren Y."/>
            <person name="Mi Q."/>
            <person name="Wu J."/>
            <person name="Liu S."/>
            <person name="Liu Y."/>
            <person name="Huang X."/>
            <person name="Wang H."/>
            <person name="Niu X."/>
            <person name="Li J."/>
            <person name="Liang L."/>
            <person name="Luo Y."/>
            <person name="Ji K."/>
            <person name="Zhou W."/>
            <person name="Yu Z."/>
            <person name="Li G."/>
            <person name="Liu Y."/>
            <person name="Li L."/>
            <person name="Qiao M."/>
            <person name="Feng L."/>
            <person name="Zhang K.-Q."/>
        </authorList>
    </citation>
    <scope>NUCLEOTIDE SEQUENCE [LARGE SCALE GENOMIC DNA]</scope>
    <source>
        <strain evidence="2">ATCC 24927 / CBS 115.81 / DSM 1491</strain>
    </source>
</reference>
<protein>
    <submittedName>
        <fullName evidence="1">Uncharacterized protein</fullName>
    </submittedName>
</protein>
<evidence type="ECO:0000313" key="2">
    <source>
        <dbReference type="Proteomes" id="UP000008784"/>
    </source>
</evidence>
<gene>
    <name evidence="1" type="ORF">AOL_s00091g54</name>
</gene>